<comment type="caution">
    <text evidence="3">The sequence shown here is derived from an EMBL/GenBank/DDBJ whole genome shotgun (WGS) entry which is preliminary data.</text>
</comment>
<feature type="transmembrane region" description="Helical" evidence="2">
    <location>
        <begin position="126"/>
        <end position="143"/>
    </location>
</feature>
<feature type="transmembrane region" description="Helical" evidence="2">
    <location>
        <begin position="33"/>
        <end position="56"/>
    </location>
</feature>
<accession>J2ZF62</accession>
<evidence type="ECO:0000313" key="4">
    <source>
        <dbReference type="Proteomes" id="UP000007813"/>
    </source>
</evidence>
<feature type="transmembrane region" description="Helical" evidence="2">
    <location>
        <begin position="62"/>
        <end position="79"/>
    </location>
</feature>
<name>J2ZF62_9EURY</name>
<organism evidence="3 4">
    <name type="scientific">Halogranum salarium B-1</name>
    <dbReference type="NCBI Taxonomy" id="1210908"/>
    <lineage>
        <taxon>Archaea</taxon>
        <taxon>Methanobacteriati</taxon>
        <taxon>Methanobacteriota</taxon>
        <taxon>Stenosarchaea group</taxon>
        <taxon>Halobacteria</taxon>
        <taxon>Halobacteriales</taxon>
        <taxon>Haloferacaceae</taxon>
    </lineage>
</organism>
<feature type="transmembrane region" description="Helical" evidence="2">
    <location>
        <begin position="91"/>
        <end position="114"/>
    </location>
</feature>
<evidence type="ECO:0000313" key="3">
    <source>
        <dbReference type="EMBL" id="EJN59330.1"/>
    </source>
</evidence>
<keyword evidence="2" id="KW-0812">Transmembrane</keyword>
<dbReference type="RefSeq" id="WP_009375409.1">
    <property type="nucleotide sequence ID" value="NZ_ALJD01000006.1"/>
</dbReference>
<sequence>MPSTHPNRAPDTVDTADSSDADDADDADALVDYAWHFLAVFLVAFPLFYALTSFLVPDGAPPWLLVFPLLATVPATVWCRRREIPRGLLWSFLLTVQGLAIPLLVAGVLVGYVVGENPLSTVPADVLLLSVVAVLYAAAWLVVSRDSASAH</sequence>
<protein>
    <submittedName>
        <fullName evidence="3">Uncharacterized protein</fullName>
    </submittedName>
</protein>
<keyword evidence="2" id="KW-0472">Membrane</keyword>
<proteinExistence type="predicted"/>
<dbReference type="AlphaFoldDB" id="J2ZF62"/>
<gene>
    <name evidence="3" type="ORF">HSB1_27510</name>
</gene>
<evidence type="ECO:0000256" key="2">
    <source>
        <dbReference type="SAM" id="Phobius"/>
    </source>
</evidence>
<feature type="region of interest" description="Disordered" evidence="1">
    <location>
        <begin position="1"/>
        <end position="21"/>
    </location>
</feature>
<keyword evidence="2" id="KW-1133">Transmembrane helix</keyword>
<reference evidence="3 4" key="1">
    <citation type="journal article" date="2012" name="J. Bacteriol.">
        <title>Draft Genome Sequence of the Extremely Halophilic Archaeon Halogranum salarium B-1T.</title>
        <authorList>
            <person name="Kim K.K."/>
            <person name="Lee K.C."/>
            <person name="Lee J.S."/>
        </authorList>
    </citation>
    <scope>NUCLEOTIDE SEQUENCE [LARGE SCALE GENOMIC DNA]</scope>
    <source>
        <strain evidence="3 4">B-1</strain>
    </source>
</reference>
<evidence type="ECO:0000256" key="1">
    <source>
        <dbReference type="SAM" id="MobiDB-lite"/>
    </source>
</evidence>
<dbReference type="Proteomes" id="UP000007813">
    <property type="component" value="Unassembled WGS sequence"/>
</dbReference>
<dbReference type="EMBL" id="ALJD01000006">
    <property type="protein sequence ID" value="EJN59330.1"/>
    <property type="molecule type" value="Genomic_DNA"/>
</dbReference>